<keyword evidence="2" id="KW-1185">Reference proteome</keyword>
<reference evidence="1 2" key="1">
    <citation type="journal article" date="2012" name="Proc. Natl. Acad. Sci. U.S.A.">
        <title>A novel lineage of myoviruses infecting cyanobacteria is widespread in the oceans.</title>
        <authorList>
            <person name="Sabehi G."/>
            <person name="Shaulov L."/>
            <person name="Silver D.H."/>
            <person name="Yanai I."/>
            <person name="Harel A."/>
            <person name="Lindell D."/>
        </authorList>
    </citation>
    <scope>NUCLEOTIDE SEQUENCE [LARGE SCALE GENOMIC DNA]</scope>
</reference>
<protein>
    <submittedName>
        <fullName evidence="1">Uncharacterized protein</fullName>
    </submittedName>
</protein>
<proteinExistence type="predicted"/>
<dbReference type="GeneID" id="14013851"/>
<name>H6WFS3_9CAUD</name>
<dbReference type="EMBL" id="JQ245707">
    <property type="protein sequence ID" value="AEZ65648.1"/>
    <property type="molecule type" value="Genomic_DNA"/>
</dbReference>
<evidence type="ECO:0000313" key="1">
    <source>
        <dbReference type="EMBL" id="AEZ65648.1"/>
    </source>
</evidence>
<organism evidence="1 2">
    <name type="scientific">Cyanophage S-TIM5</name>
    <dbReference type="NCBI Taxonomy" id="1137745"/>
    <lineage>
        <taxon>Viruses</taxon>
        <taxon>Duplodnaviria</taxon>
        <taxon>Heunggongvirae</taxon>
        <taxon>Uroviricota</taxon>
        <taxon>Caudoviricetes</taxon>
        <taxon>Aurunvirus</taxon>
        <taxon>Aurunvirus STIM5</taxon>
    </lineage>
</organism>
<evidence type="ECO:0000313" key="2">
    <source>
        <dbReference type="Proteomes" id="UP000007178"/>
    </source>
</evidence>
<dbReference type="RefSeq" id="YP_007006061.1">
    <property type="nucleotide sequence ID" value="NC_019516.2"/>
</dbReference>
<dbReference type="KEGG" id="vg:14013851"/>
<dbReference type="Proteomes" id="UP000007178">
    <property type="component" value="Segment"/>
</dbReference>
<accession>H6WFS3</accession>
<sequence>MSICIGMSSVLAALTTAVIGEVSPEEIKTYISINADPWDNNAQISFKEPMGSFGIEYDVHPNVRLFAEHLSSPMQCDDHPGVNHAGVKLLAPINSFTIYSGISVNNSDFDSNDGFNGPLASLGVEYGNDVKVYAEYLAGIEKIEDGRASFGFKVFFK</sequence>